<comment type="caution">
    <text evidence="2">The sequence shown here is derived from an EMBL/GenBank/DDBJ whole genome shotgun (WGS) entry which is preliminary data.</text>
</comment>
<reference evidence="2 3" key="1">
    <citation type="submission" date="2015-01" db="EMBL/GenBank/DDBJ databases">
        <title>Characterization of Swiss Staphylococcus aureus strains involved in food poisoning.</title>
        <authorList>
            <person name="Crovadore J."/>
            <person name="Chablais R."/>
            <person name="Tonacini J."/>
            <person name="Schnyder B."/>
            <person name="Lefort F."/>
        </authorList>
    </citation>
    <scope>NUCLEOTIDE SEQUENCE [LARGE SCALE GENOMIC DNA]</scope>
    <source>
        <strain evidence="2 3">SA-120</strain>
    </source>
</reference>
<dbReference type="EMBL" id="JXIG01000206">
    <property type="protein sequence ID" value="KIU01572.1"/>
    <property type="molecule type" value="Genomic_DNA"/>
</dbReference>
<organism evidence="2 3">
    <name type="scientific">Staphylococcus aureus</name>
    <dbReference type="NCBI Taxonomy" id="1280"/>
    <lineage>
        <taxon>Bacteria</taxon>
        <taxon>Bacillati</taxon>
        <taxon>Bacillota</taxon>
        <taxon>Bacilli</taxon>
        <taxon>Bacillales</taxon>
        <taxon>Staphylococcaceae</taxon>
        <taxon>Staphylococcus</taxon>
    </lineage>
</organism>
<dbReference type="InterPro" id="IPR029044">
    <property type="entry name" value="Nucleotide-diphossugar_trans"/>
</dbReference>
<protein>
    <recommendedName>
        <fullName evidence="4">Glycosyltransferase</fullName>
    </recommendedName>
</protein>
<feature type="compositionally biased region" description="Low complexity" evidence="1">
    <location>
        <begin position="32"/>
        <end position="41"/>
    </location>
</feature>
<accession>A0AA40JRD9</accession>
<gene>
    <name evidence="2" type="ORF">QU38_00940</name>
</gene>
<name>A0AA40JRD9_STAAU</name>
<feature type="non-terminal residue" evidence="2">
    <location>
        <position position="136"/>
    </location>
</feature>
<dbReference type="AlphaFoldDB" id="A0AA40JRD9"/>
<dbReference type="Proteomes" id="UP000032274">
    <property type="component" value="Unassembled WGS sequence"/>
</dbReference>
<evidence type="ECO:0000313" key="3">
    <source>
        <dbReference type="Proteomes" id="UP000032274"/>
    </source>
</evidence>
<evidence type="ECO:0000313" key="2">
    <source>
        <dbReference type="EMBL" id="KIU01572.1"/>
    </source>
</evidence>
<proteinExistence type="predicted"/>
<evidence type="ECO:0008006" key="4">
    <source>
        <dbReference type="Google" id="ProtNLM"/>
    </source>
</evidence>
<evidence type="ECO:0000256" key="1">
    <source>
        <dbReference type="SAM" id="MobiDB-lite"/>
    </source>
</evidence>
<feature type="region of interest" description="Disordered" evidence="1">
    <location>
        <begin position="1"/>
        <end position="62"/>
    </location>
</feature>
<feature type="non-terminal residue" evidence="2">
    <location>
        <position position="1"/>
    </location>
</feature>
<sequence length="136" mass="14026">PGGAHRGAAPDRPGGTVARPGLDDPRWRARARGLAGSARLGRLGRGARGGGADRPRRPAPPMSRLVRGLAALATAGAAHAAVNTVLLRRPRADPPPSSRPVTVVVPVRDEAGQVGDCLAALLDQRGLDRLRVVLVD</sequence>
<dbReference type="SUPFAM" id="SSF53448">
    <property type="entry name" value="Nucleotide-diphospho-sugar transferases"/>
    <property type="match status" value="1"/>
</dbReference>